<evidence type="ECO:0000313" key="2">
    <source>
        <dbReference type="Proteomes" id="UP000503130"/>
    </source>
</evidence>
<gene>
    <name evidence="1" type="ORF">FOB74_08725</name>
</gene>
<proteinExistence type="predicted"/>
<accession>A0AAE6YSY9</accession>
<dbReference type="Proteomes" id="UP000503130">
    <property type="component" value="Chromosome"/>
</dbReference>
<dbReference type="Pfam" id="PF07852">
    <property type="entry name" value="DUF1642"/>
    <property type="match status" value="1"/>
</dbReference>
<dbReference type="AlphaFoldDB" id="A0AAE6YSY9"/>
<name>A0AAE6YSY9_9STRE</name>
<dbReference type="RefSeq" id="WP_172473446.1">
    <property type="nucleotide sequence ID" value="NZ_CP050959.1"/>
</dbReference>
<reference evidence="1 2" key="1">
    <citation type="submission" date="2019-09" db="EMBL/GenBank/DDBJ databases">
        <title>FDA dAtabase for Regulatory Grade micrObial Sequences (FDA-ARGOS): Supporting development and validation of Infectious Disease Dx tests.</title>
        <authorList>
            <person name="Sciortino C."/>
            <person name="Tallon L."/>
            <person name="Sadzewicz L."/>
            <person name="Vavikolanu K."/>
            <person name="Mehta A."/>
            <person name="Aluvathingal J."/>
            <person name="Nadendla S."/>
            <person name="Nandy P."/>
            <person name="Geyer C."/>
            <person name="Yan Y."/>
            <person name="Sichtig H."/>
        </authorList>
    </citation>
    <scope>NUCLEOTIDE SEQUENCE [LARGE SCALE GENOMIC DNA]</scope>
    <source>
        <strain evidence="1 2">FDAARGOS_666</strain>
    </source>
</reference>
<dbReference type="EMBL" id="CP050959">
    <property type="protein sequence ID" value="QIX74508.1"/>
    <property type="molecule type" value="Genomic_DNA"/>
</dbReference>
<organism evidence="1 2">
    <name type="scientific">Streptococcus gallolyticus</name>
    <dbReference type="NCBI Taxonomy" id="315405"/>
    <lineage>
        <taxon>Bacteria</taxon>
        <taxon>Bacillati</taxon>
        <taxon>Bacillota</taxon>
        <taxon>Bacilli</taxon>
        <taxon>Lactobacillales</taxon>
        <taxon>Streptococcaceae</taxon>
        <taxon>Streptococcus</taxon>
    </lineage>
</organism>
<dbReference type="InterPro" id="IPR012865">
    <property type="entry name" value="DUF1642"/>
</dbReference>
<protein>
    <submittedName>
        <fullName evidence="1">DUF1642 domain-containing protein</fullName>
    </submittedName>
</protein>
<sequence length="178" mass="21427">MMNKQEAIDEIENAIPDYILNDYQRGKETGLSYALELVEELDEPEKPVVPQFVADWYEEHKEDLEYNLYRLCIDFCGRKLHEDLHEWFKFDKNKPIETLILMHKFGYEVEKEKLYTVELPNPNRTDVSLVLGLYNDGKVAIFAVCIDNWKYEKRYKLTESEIKKDFEWAWQFAEEVER</sequence>
<evidence type="ECO:0000313" key="1">
    <source>
        <dbReference type="EMBL" id="QIX74508.1"/>
    </source>
</evidence>